<dbReference type="InterPro" id="IPR003591">
    <property type="entry name" value="Leu-rich_rpt_typical-subtyp"/>
</dbReference>
<protein>
    <submittedName>
        <fullName evidence="7">Phospholipase A2 inhibitor-like</fullName>
    </submittedName>
</protein>
<keyword evidence="5" id="KW-0812">Transmembrane</keyword>
<keyword evidence="5" id="KW-1133">Transmembrane helix</keyword>
<dbReference type="AlphaFoldDB" id="A0A6F9D6Q1"/>
<keyword evidence="1" id="KW-0433">Leucine-rich repeat</keyword>
<dbReference type="SMART" id="SM00365">
    <property type="entry name" value="LRR_SD22"/>
    <property type="match status" value="7"/>
</dbReference>
<evidence type="ECO:0000256" key="6">
    <source>
        <dbReference type="SAM" id="SignalP"/>
    </source>
</evidence>
<proteinExistence type="evidence at transcript level"/>
<accession>A0A6F9D6Q1</accession>
<gene>
    <name evidence="7" type="primary">Anxa1</name>
</gene>
<evidence type="ECO:0000256" key="2">
    <source>
        <dbReference type="ARBA" id="ARBA00022729"/>
    </source>
</evidence>
<evidence type="ECO:0000256" key="1">
    <source>
        <dbReference type="ARBA" id="ARBA00022614"/>
    </source>
</evidence>
<evidence type="ECO:0000313" key="7">
    <source>
        <dbReference type="EMBL" id="CAB3222011.1"/>
    </source>
</evidence>
<dbReference type="PRINTS" id="PR00019">
    <property type="entry name" value="LEURICHRPT"/>
</dbReference>
<dbReference type="PANTHER" id="PTHR24366">
    <property type="entry name" value="IG(IMMUNOGLOBULIN) AND LRR(LEUCINE RICH REPEAT) DOMAINS"/>
    <property type="match status" value="1"/>
</dbReference>
<dbReference type="PANTHER" id="PTHR24366:SF96">
    <property type="entry name" value="LEUCINE RICH REPEAT CONTAINING 53"/>
    <property type="match status" value="1"/>
</dbReference>
<feature type="signal peptide" evidence="6">
    <location>
        <begin position="1"/>
        <end position="19"/>
    </location>
</feature>
<dbReference type="Pfam" id="PF13855">
    <property type="entry name" value="LRR_8"/>
    <property type="match status" value="6"/>
</dbReference>
<organism evidence="7">
    <name type="scientific">Phallusia mammillata</name>
    <dbReference type="NCBI Taxonomy" id="59560"/>
    <lineage>
        <taxon>Eukaryota</taxon>
        <taxon>Metazoa</taxon>
        <taxon>Chordata</taxon>
        <taxon>Tunicata</taxon>
        <taxon>Ascidiacea</taxon>
        <taxon>Phlebobranchia</taxon>
        <taxon>Ascidiidae</taxon>
        <taxon>Phallusia</taxon>
    </lineage>
</organism>
<dbReference type="InterPro" id="IPR001611">
    <property type="entry name" value="Leu-rich_rpt"/>
</dbReference>
<dbReference type="Gene3D" id="3.80.10.10">
    <property type="entry name" value="Ribonuclease Inhibitor"/>
    <property type="match status" value="2"/>
</dbReference>
<keyword evidence="2 6" id="KW-0732">Signal</keyword>
<name>A0A6F9D6Q1_9ASCI</name>
<feature type="chain" id="PRO_5026008880" evidence="6">
    <location>
        <begin position="20"/>
        <end position="552"/>
    </location>
</feature>
<sequence length="552" mass="62259">MNLVCVTLIVLSLFMSVSGCPLGCECLKDKNLASCTSAEFDSVPKGFPTYITEISLVDNNIQTLRGKAFQWQLPLIKLDMSENSISDINPEAFGAKSKKYGSKGEMTNTLQSLSLRSNKLSFIPTDALEKLHQLRELSLADNKISVIKSSSFNSLLHLIQLDLSKNLIEMTAVDAFQDLQDLEILDLSSNSISVLSPSTFGHLSSLKQLHMNRNSIRKIHPLAFNHFTMLQELHLAVNRIDEIPDGVFALTASTLLLLDMSRNEIKKLKSTTFKGLKLLQSLKLSHNLLTQLFDAQTKTGVFMHLTSLKMLKLDSNRIEMLQDLSLEGLPQLQELTLTGNLIKVFPNVNLPSLERLDLSANLLSNINESHLQELPFLERLDLSDNVIIDVTANAFSECHRLRSLHLERNRLKTPYTTWMTSQRFRHKRPHMNSCAGHLAGNAWLCDCRTMAFARSVAKSRAATVENEKIYVNSDVMMCDGPEQFKGLTLTEFAVNSNLKCDVTISLKMQYWLWILFGSVVLFVIFYAGKYFSVRFTCWIGDKTFTKPNSKHL</sequence>
<reference evidence="7" key="1">
    <citation type="submission" date="2020-04" db="EMBL/GenBank/DDBJ databases">
        <authorList>
            <person name="Neveu A P."/>
        </authorList>
    </citation>
    <scope>NUCLEOTIDE SEQUENCE</scope>
    <source>
        <tissue evidence="7">Whole embryo</tissue>
    </source>
</reference>
<keyword evidence="5" id="KW-0472">Membrane</keyword>
<evidence type="ECO:0000256" key="3">
    <source>
        <dbReference type="ARBA" id="ARBA00022737"/>
    </source>
</evidence>
<evidence type="ECO:0000256" key="4">
    <source>
        <dbReference type="ARBA" id="ARBA00023180"/>
    </source>
</evidence>
<keyword evidence="4" id="KW-0325">Glycoprotein</keyword>
<dbReference type="SUPFAM" id="SSF52058">
    <property type="entry name" value="L domain-like"/>
    <property type="match status" value="2"/>
</dbReference>
<dbReference type="SMART" id="SM00369">
    <property type="entry name" value="LRR_TYP"/>
    <property type="match status" value="13"/>
</dbReference>
<dbReference type="PROSITE" id="PS51450">
    <property type="entry name" value="LRR"/>
    <property type="match status" value="3"/>
</dbReference>
<dbReference type="InterPro" id="IPR032675">
    <property type="entry name" value="LRR_dom_sf"/>
</dbReference>
<dbReference type="EMBL" id="LR782947">
    <property type="protein sequence ID" value="CAB3222011.1"/>
    <property type="molecule type" value="mRNA"/>
</dbReference>
<feature type="transmembrane region" description="Helical" evidence="5">
    <location>
        <begin position="510"/>
        <end position="528"/>
    </location>
</feature>
<dbReference type="FunFam" id="3.80.10.10:FF:000770">
    <property type="entry name" value="Uncharacterized protein"/>
    <property type="match status" value="1"/>
</dbReference>
<evidence type="ECO:0000256" key="5">
    <source>
        <dbReference type="SAM" id="Phobius"/>
    </source>
</evidence>
<keyword evidence="3" id="KW-0677">Repeat</keyword>